<dbReference type="InterPro" id="IPR018060">
    <property type="entry name" value="HTH_AraC"/>
</dbReference>
<dbReference type="InterPro" id="IPR018062">
    <property type="entry name" value="HTH_AraC-typ_CS"/>
</dbReference>
<dbReference type="Pfam" id="PF00072">
    <property type="entry name" value="Response_reg"/>
    <property type="match status" value="1"/>
</dbReference>
<dbReference type="PANTHER" id="PTHR42713:SF3">
    <property type="entry name" value="TRANSCRIPTIONAL REGULATORY PROTEIN HPTR"/>
    <property type="match status" value="1"/>
</dbReference>
<dbReference type="GO" id="GO:0003700">
    <property type="term" value="F:DNA-binding transcription factor activity"/>
    <property type="evidence" value="ECO:0007669"/>
    <property type="project" value="InterPro"/>
</dbReference>
<evidence type="ECO:0000259" key="10">
    <source>
        <dbReference type="PROSITE" id="PS50110"/>
    </source>
</evidence>
<evidence type="ECO:0000313" key="11">
    <source>
        <dbReference type="EMBL" id="GAS81774.1"/>
    </source>
</evidence>
<evidence type="ECO:0000313" key="12">
    <source>
        <dbReference type="Proteomes" id="UP000069697"/>
    </source>
</evidence>
<accession>A0A100VL65</accession>
<dbReference type="PROSITE" id="PS50110">
    <property type="entry name" value="RESPONSE_REGULATORY"/>
    <property type="match status" value="1"/>
</dbReference>
<dbReference type="InterPro" id="IPR020449">
    <property type="entry name" value="Tscrpt_reg_AraC-type_HTH"/>
</dbReference>
<evidence type="ECO:0000256" key="2">
    <source>
        <dbReference type="ARBA" id="ARBA00022490"/>
    </source>
</evidence>
<dbReference type="CDD" id="cd17536">
    <property type="entry name" value="REC_YesN-like"/>
    <property type="match status" value="1"/>
</dbReference>
<keyword evidence="7" id="KW-0804">Transcription</keyword>
<feature type="domain" description="Response regulatory" evidence="10">
    <location>
        <begin position="8"/>
        <end position="126"/>
    </location>
</feature>
<dbReference type="Proteomes" id="UP000069697">
    <property type="component" value="Unassembled WGS sequence"/>
</dbReference>
<sequence>MAGEVMYKVIVADDEPFMLEGWRTMIDWQACGYELCGTATDGEEALSLFNAVEPDLVVTDIQMPVMDGLGLIHTLREDLAYTSKIVIVTGYSDFNYAKQAIRYQVDQYVLKPLVPEEIHQILMEMIEPLDKRREELHQQDGVTFTDDAHVDHLDERRISEEYDLEQMMNIAKDILTLIEAGDTDPIDNAVSKLLLMTENAEVSLEWIHHVIRYIHGDLLRKYGKREVCREILCEKEWHETASWSSGTLQELCVRISEQLSQSDLKKLGTGGLVAEAVHELKQHYRSKIKLQDVANRIHVNSAYLGQQFKREMGVSFSDYVHQLRVEEARKLLRRTNMKITDIAFKLGYHDAEYFTQKFRAHTGELPSVYKNKNQG</sequence>
<dbReference type="PROSITE" id="PS01124">
    <property type="entry name" value="HTH_ARAC_FAMILY_2"/>
    <property type="match status" value="1"/>
</dbReference>
<evidence type="ECO:0000259" key="9">
    <source>
        <dbReference type="PROSITE" id="PS01124"/>
    </source>
</evidence>
<evidence type="ECO:0000256" key="6">
    <source>
        <dbReference type="ARBA" id="ARBA00023125"/>
    </source>
</evidence>
<feature type="modified residue" description="4-aspartylphosphate" evidence="8">
    <location>
        <position position="60"/>
    </location>
</feature>
<dbReference type="InterPro" id="IPR001789">
    <property type="entry name" value="Sig_transdc_resp-reg_receiver"/>
</dbReference>
<evidence type="ECO:0000256" key="8">
    <source>
        <dbReference type="PROSITE-ProRule" id="PRU00169"/>
    </source>
</evidence>
<dbReference type="SUPFAM" id="SSF46689">
    <property type="entry name" value="Homeodomain-like"/>
    <property type="match status" value="2"/>
</dbReference>
<comment type="caution">
    <text evidence="11">The sequence shown here is derived from an EMBL/GenBank/DDBJ whole genome shotgun (WGS) entry which is preliminary data.</text>
</comment>
<dbReference type="SMART" id="SM00342">
    <property type="entry name" value="HTH_ARAC"/>
    <property type="match status" value="1"/>
</dbReference>
<keyword evidence="4" id="KW-0902">Two-component regulatory system</keyword>
<evidence type="ECO:0000256" key="4">
    <source>
        <dbReference type="ARBA" id="ARBA00023012"/>
    </source>
</evidence>
<keyword evidence="5" id="KW-0805">Transcription regulation</keyword>
<organism evidence="11 12">
    <name type="scientific">Paenibacillus amylolyticus</name>
    <dbReference type="NCBI Taxonomy" id="1451"/>
    <lineage>
        <taxon>Bacteria</taxon>
        <taxon>Bacillati</taxon>
        <taxon>Bacillota</taxon>
        <taxon>Bacilli</taxon>
        <taxon>Bacillales</taxon>
        <taxon>Paenibacillaceae</taxon>
        <taxon>Paenibacillus</taxon>
    </lineage>
</organism>
<dbReference type="GO" id="GO:0043565">
    <property type="term" value="F:sequence-specific DNA binding"/>
    <property type="evidence" value="ECO:0007669"/>
    <property type="project" value="InterPro"/>
</dbReference>
<keyword evidence="2" id="KW-0963">Cytoplasm</keyword>
<dbReference type="GO" id="GO:0005737">
    <property type="term" value="C:cytoplasm"/>
    <property type="evidence" value="ECO:0007669"/>
    <property type="project" value="UniProtKB-SubCell"/>
</dbReference>
<dbReference type="Pfam" id="PF12833">
    <property type="entry name" value="HTH_18"/>
    <property type="match status" value="1"/>
</dbReference>
<dbReference type="GO" id="GO:0000160">
    <property type="term" value="P:phosphorelay signal transduction system"/>
    <property type="evidence" value="ECO:0007669"/>
    <property type="project" value="UniProtKB-KW"/>
</dbReference>
<evidence type="ECO:0000256" key="3">
    <source>
        <dbReference type="ARBA" id="ARBA00022553"/>
    </source>
</evidence>
<reference evidence="11 12" key="1">
    <citation type="journal article" date="2016" name="Genome Announc.">
        <title>Draft Genome Sequence of Paenibacillus amylolyticus Heshi-A3, Isolated from Fermented Rice Bran in a Japanese Fermented Seafood Dish.</title>
        <authorList>
            <person name="Akuzawa S."/>
            <person name="Nagaoka J."/>
            <person name="Kanekatsu M."/>
            <person name="Kubota E."/>
            <person name="Ohtake R."/>
            <person name="Suzuki T."/>
            <person name="Kanesaki Y."/>
        </authorList>
    </citation>
    <scope>NUCLEOTIDE SEQUENCE [LARGE SCALE GENOMIC DNA]</scope>
    <source>
        <strain evidence="11 12">Heshi-A3</strain>
    </source>
</reference>
<dbReference type="Gene3D" id="1.10.10.60">
    <property type="entry name" value="Homeodomain-like"/>
    <property type="match status" value="2"/>
</dbReference>
<evidence type="ECO:0000256" key="5">
    <source>
        <dbReference type="ARBA" id="ARBA00023015"/>
    </source>
</evidence>
<reference evidence="12" key="2">
    <citation type="submission" date="2016-01" db="EMBL/GenBank/DDBJ databases">
        <title>Draft Genome Sequence of Paenibacillus amylolyticus Heshi-A3 that Was Isolated from Fermented Rice Bran with Aging Salted Mackerel, Which Was Named Heshiko as Traditional Fermented Seafood in Japan.</title>
        <authorList>
            <person name="Akuzawa S."/>
            <person name="Nakagawa J."/>
            <person name="Kanekatsu T."/>
            <person name="Kubota E."/>
            <person name="Ohtake R."/>
            <person name="Suzuki T."/>
            <person name="Kanesaki Y."/>
        </authorList>
    </citation>
    <scope>NUCLEOTIDE SEQUENCE [LARGE SCALE GENOMIC DNA]</scope>
    <source>
        <strain evidence="12">Heshi-A3</strain>
    </source>
</reference>
<dbReference type="InterPro" id="IPR011006">
    <property type="entry name" value="CheY-like_superfamily"/>
</dbReference>
<keyword evidence="3 8" id="KW-0597">Phosphoprotein</keyword>
<dbReference type="SMART" id="SM00448">
    <property type="entry name" value="REC"/>
    <property type="match status" value="1"/>
</dbReference>
<dbReference type="InterPro" id="IPR051552">
    <property type="entry name" value="HptR"/>
</dbReference>
<comment type="subcellular location">
    <subcellularLocation>
        <location evidence="1">Cytoplasm</location>
    </subcellularLocation>
</comment>
<gene>
    <name evidence="11" type="ORF">PAHA3_1848</name>
</gene>
<dbReference type="PANTHER" id="PTHR42713">
    <property type="entry name" value="HISTIDINE KINASE-RELATED"/>
    <property type="match status" value="1"/>
</dbReference>
<name>A0A100VL65_PAEAM</name>
<dbReference type="EMBL" id="BCNV01000001">
    <property type="protein sequence ID" value="GAS81774.1"/>
    <property type="molecule type" value="Genomic_DNA"/>
</dbReference>
<dbReference type="InterPro" id="IPR009057">
    <property type="entry name" value="Homeodomain-like_sf"/>
</dbReference>
<dbReference type="PRINTS" id="PR00032">
    <property type="entry name" value="HTHARAC"/>
</dbReference>
<feature type="domain" description="HTH araC/xylS-type" evidence="9">
    <location>
        <begin position="274"/>
        <end position="372"/>
    </location>
</feature>
<dbReference type="SUPFAM" id="SSF52172">
    <property type="entry name" value="CheY-like"/>
    <property type="match status" value="1"/>
</dbReference>
<protein>
    <recommendedName>
        <fullName evidence="13">Response regulator</fullName>
    </recommendedName>
</protein>
<dbReference type="PROSITE" id="PS00041">
    <property type="entry name" value="HTH_ARAC_FAMILY_1"/>
    <property type="match status" value="1"/>
</dbReference>
<dbReference type="Gene3D" id="3.40.50.2300">
    <property type="match status" value="1"/>
</dbReference>
<keyword evidence="6" id="KW-0238">DNA-binding</keyword>
<evidence type="ECO:0000256" key="7">
    <source>
        <dbReference type="ARBA" id="ARBA00023163"/>
    </source>
</evidence>
<proteinExistence type="predicted"/>
<evidence type="ECO:0008006" key="13">
    <source>
        <dbReference type="Google" id="ProtNLM"/>
    </source>
</evidence>
<evidence type="ECO:0000256" key="1">
    <source>
        <dbReference type="ARBA" id="ARBA00004496"/>
    </source>
</evidence>
<dbReference type="AlphaFoldDB" id="A0A100VL65"/>